<comment type="caution">
    <text evidence="3">The sequence shown here is derived from an EMBL/GenBank/DDBJ whole genome shotgun (WGS) entry which is preliminary data.</text>
</comment>
<dbReference type="EMBL" id="CGCB01000047">
    <property type="protein sequence ID" value="CFR14360.1"/>
    <property type="molecule type" value="Genomic_DNA"/>
</dbReference>
<dbReference type="RefSeq" id="WP_057645610.1">
    <property type="nucleotide sequence ID" value="NZ_CABMMF010000047.1"/>
</dbReference>
<accession>A0AAI8ZV02</accession>
<keyword evidence="1" id="KW-1133">Transmembrane helix</keyword>
<feature type="transmembrane region" description="Helical" evidence="1">
    <location>
        <begin position="20"/>
        <end position="42"/>
    </location>
</feature>
<keyword evidence="1" id="KW-0812">Transmembrane</keyword>
<sequence>MCKKKWLFYRSNTGSVTIEFSIVFVLFIFTLLFSAEISRLIYISASLDLAVSEAAKTAKNKEINSESYQSIFNSKIIEQQGMFGKFISPDNTVATVEFANSIADITSKKMTTHHSTQKLARYSVRYEYKPILFPIPSIWANSLLSREVIFVQENE</sequence>
<dbReference type="Proteomes" id="UP000046784">
    <property type="component" value="Unassembled WGS sequence"/>
</dbReference>
<proteinExistence type="predicted"/>
<dbReference type="Pfam" id="PF07811">
    <property type="entry name" value="TadE"/>
    <property type="match status" value="1"/>
</dbReference>
<protein>
    <submittedName>
        <fullName evidence="3">Tight adherance operon protein</fullName>
    </submittedName>
</protein>
<keyword evidence="1" id="KW-0472">Membrane</keyword>
<organism evidence="3 4">
    <name type="scientific">Yersinia frederiksenii</name>
    <dbReference type="NCBI Taxonomy" id="29484"/>
    <lineage>
        <taxon>Bacteria</taxon>
        <taxon>Pseudomonadati</taxon>
        <taxon>Pseudomonadota</taxon>
        <taxon>Gammaproteobacteria</taxon>
        <taxon>Enterobacterales</taxon>
        <taxon>Yersiniaceae</taxon>
        <taxon>Yersinia</taxon>
    </lineage>
</organism>
<reference evidence="3 4" key="1">
    <citation type="submission" date="2015-03" db="EMBL/GenBank/DDBJ databases">
        <authorList>
            <consortium name="Pathogen Informatics"/>
            <person name="Murphy D."/>
        </authorList>
    </citation>
    <scope>NUCLEOTIDE SEQUENCE [LARGE SCALE GENOMIC DNA]</scope>
    <source>
        <strain evidence="3 4">3400/83</strain>
    </source>
</reference>
<dbReference type="InterPro" id="IPR012495">
    <property type="entry name" value="TadE-like_dom"/>
</dbReference>
<gene>
    <name evidence="3" type="primary">tadE</name>
    <name evidence="3" type="ORF">ERS008524_04155</name>
</gene>
<evidence type="ECO:0000256" key="1">
    <source>
        <dbReference type="SAM" id="Phobius"/>
    </source>
</evidence>
<feature type="domain" description="TadE-like" evidence="2">
    <location>
        <begin position="14"/>
        <end position="55"/>
    </location>
</feature>
<evidence type="ECO:0000313" key="3">
    <source>
        <dbReference type="EMBL" id="CFR14360.1"/>
    </source>
</evidence>
<evidence type="ECO:0000259" key="2">
    <source>
        <dbReference type="Pfam" id="PF07811"/>
    </source>
</evidence>
<evidence type="ECO:0000313" key="4">
    <source>
        <dbReference type="Proteomes" id="UP000046784"/>
    </source>
</evidence>
<name>A0AAI8ZV02_YERFR</name>
<dbReference type="AlphaFoldDB" id="A0AAI8ZV02"/>